<evidence type="ECO:0000313" key="2">
    <source>
        <dbReference type="EMBL" id="CAA9431727.1"/>
    </source>
</evidence>
<feature type="non-terminal residue" evidence="2">
    <location>
        <position position="1"/>
    </location>
</feature>
<sequence length="37" mass="4296">GRTFRAARLLQDLRPRHARDNVRGSRNPLPSKTRRAV</sequence>
<feature type="non-terminal residue" evidence="2">
    <location>
        <position position="37"/>
    </location>
</feature>
<feature type="region of interest" description="Disordered" evidence="1">
    <location>
        <begin position="1"/>
        <end position="37"/>
    </location>
</feature>
<name>A0A6J4Q4I1_9ACTN</name>
<protein>
    <submittedName>
        <fullName evidence="2">Uncharacterized protein</fullName>
    </submittedName>
</protein>
<proteinExistence type="predicted"/>
<evidence type="ECO:0000256" key="1">
    <source>
        <dbReference type="SAM" id="MobiDB-lite"/>
    </source>
</evidence>
<dbReference type="EMBL" id="CADCVD010000027">
    <property type="protein sequence ID" value="CAA9431727.1"/>
    <property type="molecule type" value="Genomic_DNA"/>
</dbReference>
<gene>
    <name evidence="2" type="ORF">AVDCRST_MAG37-655</name>
</gene>
<dbReference type="AlphaFoldDB" id="A0A6J4Q4I1"/>
<accession>A0A6J4Q4I1</accession>
<feature type="compositionally biased region" description="Basic and acidic residues" evidence="1">
    <location>
        <begin position="11"/>
        <end position="23"/>
    </location>
</feature>
<reference evidence="2" key="1">
    <citation type="submission" date="2020-02" db="EMBL/GenBank/DDBJ databases">
        <authorList>
            <person name="Meier V. D."/>
        </authorList>
    </citation>
    <scope>NUCLEOTIDE SEQUENCE</scope>
    <source>
        <strain evidence="2">AVDCRST_MAG37</strain>
    </source>
</reference>
<organism evidence="2">
    <name type="scientific">uncultured Rubrobacteraceae bacterium</name>
    <dbReference type="NCBI Taxonomy" id="349277"/>
    <lineage>
        <taxon>Bacteria</taxon>
        <taxon>Bacillati</taxon>
        <taxon>Actinomycetota</taxon>
        <taxon>Rubrobacteria</taxon>
        <taxon>Rubrobacterales</taxon>
        <taxon>Rubrobacteraceae</taxon>
        <taxon>environmental samples</taxon>
    </lineage>
</organism>